<name>A0A0J8GRX9_9ALTE</name>
<keyword evidence="1" id="KW-1133">Transmembrane helix</keyword>
<keyword evidence="3" id="KW-1185">Reference proteome</keyword>
<organism evidence="2 3">
    <name type="scientific">Catenovulum maritimum</name>
    <dbReference type="NCBI Taxonomy" id="1513271"/>
    <lineage>
        <taxon>Bacteria</taxon>
        <taxon>Pseudomonadati</taxon>
        <taxon>Pseudomonadota</taxon>
        <taxon>Gammaproteobacteria</taxon>
        <taxon>Alteromonadales</taxon>
        <taxon>Alteromonadaceae</taxon>
        <taxon>Catenovulum</taxon>
    </lineage>
</organism>
<dbReference type="InterPro" id="IPR021244">
    <property type="entry name" value="DUF2802"/>
</dbReference>
<dbReference type="Proteomes" id="UP000037600">
    <property type="component" value="Unassembled WGS sequence"/>
</dbReference>
<sequence length="130" mass="14799">MVYISIGIAITANFILLAVVFFNLKKQKIKNTELVNQQDFFSREIKILKHEISEVNASSIGMGKMLKQLEQAILQLDSRQEELELQDPESKLYNRASKMAEKGASIEDIMHECEISSAEAQLIVSLRKTR</sequence>
<proteinExistence type="predicted"/>
<reference evidence="2 3" key="1">
    <citation type="submission" date="2015-04" db="EMBL/GenBank/DDBJ databases">
        <title>Draft Genome Sequence of the Novel Agar-Digesting Marine Bacterium Q1.</title>
        <authorList>
            <person name="Li Y."/>
            <person name="Li D."/>
            <person name="Chen G."/>
            <person name="Du Z."/>
        </authorList>
    </citation>
    <scope>NUCLEOTIDE SEQUENCE [LARGE SCALE GENOMIC DNA]</scope>
    <source>
        <strain evidence="2 3">Q1</strain>
    </source>
</reference>
<comment type="caution">
    <text evidence="2">The sequence shown here is derived from an EMBL/GenBank/DDBJ whole genome shotgun (WGS) entry which is preliminary data.</text>
</comment>
<gene>
    <name evidence="2" type="ORF">XM47_09115</name>
</gene>
<dbReference type="STRING" id="1513271.XM47_09115"/>
<feature type="transmembrane region" description="Helical" evidence="1">
    <location>
        <begin position="6"/>
        <end position="24"/>
    </location>
</feature>
<keyword evidence="1" id="KW-0812">Transmembrane</keyword>
<evidence type="ECO:0000313" key="2">
    <source>
        <dbReference type="EMBL" id="KMT65550.1"/>
    </source>
</evidence>
<evidence type="ECO:0000256" key="1">
    <source>
        <dbReference type="SAM" id="Phobius"/>
    </source>
</evidence>
<dbReference type="AlphaFoldDB" id="A0A0J8GRX9"/>
<evidence type="ECO:0008006" key="4">
    <source>
        <dbReference type="Google" id="ProtNLM"/>
    </source>
</evidence>
<accession>A0A0J8GRX9</accession>
<keyword evidence="1" id="KW-0472">Membrane</keyword>
<dbReference type="EMBL" id="LAZL01000011">
    <property type="protein sequence ID" value="KMT65550.1"/>
    <property type="molecule type" value="Genomic_DNA"/>
</dbReference>
<protein>
    <recommendedName>
        <fullName evidence="4">DNA repair protein</fullName>
    </recommendedName>
</protein>
<dbReference type="Pfam" id="PF10975">
    <property type="entry name" value="DUF2802"/>
    <property type="match status" value="1"/>
</dbReference>
<evidence type="ECO:0000313" key="3">
    <source>
        <dbReference type="Proteomes" id="UP000037600"/>
    </source>
</evidence>